<reference evidence="3" key="1">
    <citation type="submission" date="2021-02" db="EMBL/GenBank/DDBJ databases">
        <authorList>
            <person name="Dougan E. K."/>
            <person name="Rhodes N."/>
            <person name="Thang M."/>
            <person name="Chan C."/>
        </authorList>
    </citation>
    <scope>NUCLEOTIDE SEQUENCE</scope>
</reference>
<dbReference type="SUPFAM" id="SSF52540">
    <property type="entry name" value="P-loop containing nucleoside triphosphate hydrolases"/>
    <property type="match status" value="1"/>
</dbReference>
<keyword evidence="4" id="KW-1185">Reference proteome</keyword>
<organism evidence="3 4">
    <name type="scientific">Symbiodinium natans</name>
    <dbReference type="NCBI Taxonomy" id="878477"/>
    <lineage>
        <taxon>Eukaryota</taxon>
        <taxon>Sar</taxon>
        <taxon>Alveolata</taxon>
        <taxon>Dinophyceae</taxon>
        <taxon>Suessiales</taxon>
        <taxon>Symbiodiniaceae</taxon>
        <taxon>Symbiodinium</taxon>
    </lineage>
</organism>
<evidence type="ECO:0000256" key="1">
    <source>
        <dbReference type="SAM" id="SignalP"/>
    </source>
</evidence>
<feature type="domain" description="AAA+ ATPase" evidence="2">
    <location>
        <begin position="1559"/>
        <end position="1696"/>
    </location>
</feature>
<dbReference type="GO" id="GO:0016887">
    <property type="term" value="F:ATP hydrolysis activity"/>
    <property type="evidence" value="ECO:0007669"/>
    <property type="project" value="InterPro"/>
</dbReference>
<dbReference type="InterPro" id="IPR003593">
    <property type="entry name" value="AAA+_ATPase"/>
</dbReference>
<dbReference type="GO" id="GO:0004842">
    <property type="term" value="F:ubiquitin-protein transferase activity"/>
    <property type="evidence" value="ECO:0007669"/>
    <property type="project" value="InterPro"/>
</dbReference>
<evidence type="ECO:0000313" key="4">
    <source>
        <dbReference type="Proteomes" id="UP000604046"/>
    </source>
</evidence>
<feature type="signal peptide" evidence="1">
    <location>
        <begin position="1"/>
        <end position="18"/>
    </location>
</feature>
<name>A0A812TW83_9DINO</name>
<feature type="chain" id="PRO_5032751364" evidence="1">
    <location>
        <begin position="19"/>
        <end position="1830"/>
    </location>
</feature>
<protein>
    <submittedName>
        <fullName evidence="3">Rnf213b protein</fullName>
    </submittedName>
</protein>
<dbReference type="InterPro" id="IPR031248">
    <property type="entry name" value="RNF213"/>
</dbReference>
<dbReference type="SMART" id="SM00382">
    <property type="entry name" value="AAA"/>
    <property type="match status" value="1"/>
</dbReference>
<comment type="caution">
    <text evidence="3">The sequence shown here is derived from an EMBL/GenBank/DDBJ whole genome shotgun (WGS) entry which is preliminary data.</text>
</comment>
<dbReference type="PANTHER" id="PTHR22605:SF1">
    <property type="entry name" value="RZ-TYPE DOMAIN-CONTAINING PROTEIN"/>
    <property type="match status" value="1"/>
</dbReference>
<dbReference type="EMBL" id="CAJNDS010002634">
    <property type="protein sequence ID" value="CAE7552043.1"/>
    <property type="molecule type" value="Genomic_DNA"/>
</dbReference>
<sequence>MFCATLVLSVLLFSTGEGLNKDAIKPLLHQDRQLEDGPPLAFSVEAFLGEVCPSPASLIQLLESTSDAGRIQIFSGRYCQNLSLEEFELVLREVSSGTFYSRLRLEFWKTLADPVAQRLGKTNFSEFVQKMHTNSADLVQSWPQLAVTLLRVLRAACGPRATARPIEMGLGLVTALRIAQGLGEESSELQHEVDALARAIRETKFQGTVDLVAWMPAFEALAGAAGLKDASQLAAALLHQAGIQQLLDLLGARPFPTWPFQDLFLAHAQDVACRHYQRQAAQAAAKLLDDLERCATAENTTVCVRLMACIASLSVDEWQRAIVDEACLRLPRWCRFKVERINELHQRLRSRLQEIYLQVTTLVLPMSDLRDLARAGKPFSSAIRLFGLEDSGFADAQARLEKLCQSRDSLQLFHVVAAWHPYLSKHLESKLGTVKQMMSAWESTPAKSLEEKCEEMMRDLPPRVVVHALDASARARTAALNDVIDRHARSMPQLPDFVADLREEWSQLLKSLQSGDISVARVEAKAILRRGDDERVLHSWLREEIRLWEGLEPGTSCGEQGVQRIAQDLVALDQFGGFRDLVNGVGSLLKELQKFDQLVADDDLLREFSRMQGQVKKFDPESVALKMMKSYSHSSVVGIPVRSPQAEAVQALVRVVGRGRSLASMILDSDPALAFLKDKIRFQELEIMVRENATDLQTSQRQALHELAGLRPFLEDVLMTGGHSIASLAEAIGQHIADERPGSGHLLQLLGRAGELIDIVGRVYKDLSQDVRGRDASLIQDMWGGTWEVGDEARLLLPSQLSCSYEELCRVRDRLLLDQELGDALDTAACERKMRADTLHLLLQVTDQLVSKRKALKQRGLRVPGSSTFKLSKSLQKPYPVIEQMSACLLEWQDSLTSWEAVDMSSRIANPVLNLFTQSNIRALTSPELPESDLESLLWNWDATLQRRTEPERLQRIRDRLMPPKTMVDSAFRWLHAKSLTYRHSAMVEREAVLLQTVARALPQRQQGAGRSSTIPSYLKQAAPNLILVPENDVMPAVLSMFHDAQGSMPQASQVLLCLGMDELYQEENLRIFLLRCMLSATGALHVLVLPEFLSTSAQEYFVACWQRLVGDLQTSAGRGKYLLAIAGSSSRNSLLFDAFRAHQRDPPQLQVEKLRRQLANQCKIVWSRNACEGKSTFIRQDCAGGQTVVAVNETTSDFEIICRLRECRRWCSAAITFALSPLVSALRVDTLLFRTLVLHQLSYADGKPYRLGQSRMTYVEIPNVLQSSSSPALGSFAKLVTVCEIRMSAERLALQHGDLAQACSYLWALEQPRCRVDQDPWPCPRFSLRPEQCLRLLEAYGPEVENGTPALRAAPVLLVHFARIVCQTFEPAVRGLQGFSRHAQASQRLMQKLRSLAAQLAARHLLQKSFLPEQAQILQLPPDEGRSFRLLKTWGEQLMMIPCQECRTRKKTHDTHVSGFSPIVRALGYWEKQPNSKKEKADWEKVGFWIANISEESRSSSEPGELEILLNNLLGVCPDQGLLAFALKHLDAHPGLKGFALTVDTVLKMTALYIRINSGVPTVLMGESGCGKSAVIRYLALFCDISAFVLDVHGGLAENDIVEFVSEAVAAAFSNPAGKVWVFLDEINTASCVGLFRELVCDRSMKGTALPPNLRVFAACNPYRDSRSLIMCAWDFGMLSVAEERRYVQAILRELPFGDTEWFLRNKQDIAAVSLRDVRRVANLVPYYLHKLQHQNDRRPSEEQESRQGLLLKAFYVAICLCYWFRLNTNHRTALLQEIQKELERTWTAERIRLNDGRWRIKEAMEEYWTELPWDWYKATFIEDCILRD</sequence>
<dbReference type="PANTHER" id="PTHR22605">
    <property type="entry name" value="RZ-TYPE DOMAIN-CONTAINING PROTEIN"/>
    <property type="match status" value="1"/>
</dbReference>
<gene>
    <name evidence="3" type="primary">rnf213b</name>
    <name evidence="3" type="ORF">SNAT2548_LOCUS31009</name>
</gene>
<dbReference type="InterPro" id="IPR027417">
    <property type="entry name" value="P-loop_NTPase"/>
</dbReference>
<proteinExistence type="predicted"/>
<accession>A0A812TW83</accession>
<dbReference type="Proteomes" id="UP000604046">
    <property type="component" value="Unassembled WGS sequence"/>
</dbReference>
<evidence type="ECO:0000259" key="2">
    <source>
        <dbReference type="SMART" id="SM00382"/>
    </source>
</evidence>
<keyword evidence="1" id="KW-0732">Signal</keyword>
<dbReference type="Gene3D" id="3.40.50.300">
    <property type="entry name" value="P-loop containing nucleotide triphosphate hydrolases"/>
    <property type="match status" value="1"/>
</dbReference>
<dbReference type="OrthoDB" id="413957at2759"/>
<evidence type="ECO:0000313" key="3">
    <source>
        <dbReference type="EMBL" id="CAE7552043.1"/>
    </source>
</evidence>